<dbReference type="SUPFAM" id="SSF47413">
    <property type="entry name" value="lambda repressor-like DNA-binding domains"/>
    <property type="match status" value="1"/>
</dbReference>
<dbReference type="CDD" id="cd00093">
    <property type="entry name" value="HTH_XRE"/>
    <property type="match status" value="1"/>
</dbReference>
<proteinExistence type="predicted"/>
<name>A0ABW1H9M1_9ACTN</name>
<dbReference type="RefSeq" id="WP_377514245.1">
    <property type="nucleotide sequence ID" value="NZ_JBHSQS010000014.1"/>
</dbReference>
<dbReference type="Gene3D" id="1.10.260.40">
    <property type="entry name" value="lambda repressor-like DNA-binding domains"/>
    <property type="match status" value="1"/>
</dbReference>
<comment type="caution">
    <text evidence="1">The sequence shown here is derived from an EMBL/GenBank/DDBJ whole genome shotgun (WGS) entry which is preliminary data.</text>
</comment>
<sequence length="429" mass="46853">MTATHKARYCRCGVRLARDNKDGRCSPCSAYERQHSGTAPEVPADFWDEVVLAQALQSRHMGRVIRAWRTHPHHGRHPISQDRAAAWVGMSQAQLSRVETGPPIVHLDRLVQWAVALHLPEGRLWFALPAADGEPDKKEANVNRRHFFTSTLSTAATGVLYDHSAPAAVSAEHEAVEWLAWNLWQQRKDELDSSLIPGPIARVLNMHPHVIRTADDTYRFTDPALTDVMVAHRVFGDITQGSGHLLATAQTSHATDLTIGALAAEHESARRGLSVWMRTGATAVLRVNAAGILAKVGAAELGDAAITALRADQDARQLYLTAVASRVLELPWERAAHLSSATSTQATNWACNESSDARGRVSQRLANELTNNRDAAARWCSAVLLGNFVDAGDTRTRTTLMLAVEREKCRENLRAYAAVLAGVTPLAIG</sequence>
<dbReference type="InterPro" id="IPR010982">
    <property type="entry name" value="Lambda_DNA-bd_dom_sf"/>
</dbReference>
<dbReference type="Proteomes" id="UP001596226">
    <property type="component" value="Unassembled WGS sequence"/>
</dbReference>
<reference evidence="2" key="1">
    <citation type="journal article" date="2019" name="Int. J. Syst. Evol. Microbiol.">
        <title>The Global Catalogue of Microorganisms (GCM) 10K type strain sequencing project: providing services to taxonomists for standard genome sequencing and annotation.</title>
        <authorList>
            <consortium name="The Broad Institute Genomics Platform"/>
            <consortium name="The Broad Institute Genome Sequencing Center for Infectious Disease"/>
            <person name="Wu L."/>
            <person name="Ma J."/>
        </authorList>
    </citation>
    <scope>NUCLEOTIDE SEQUENCE [LARGE SCALE GENOMIC DNA]</scope>
    <source>
        <strain evidence="2">CGMCC 4.7144</strain>
    </source>
</reference>
<accession>A0ABW1H9M1</accession>
<gene>
    <name evidence="1" type="ORF">ACFQGL_22355</name>
</gene>
<dbReference type="EMBL" id="JBHSQS010000014">
    <property type="protein sequence ID" value="MFC5926080.1"/>
    <property type="molecule type" value="Genomic_DNA"/>
</dbReference>
<protein>
    <submittedName>
        <fullName evidence="1">Helix-turn-helix domain-containing protein</fullName>
    </submittedName>
</protein>
<evidence type="ECO:0000313" key="1">
    <source>
        <dbReference type="EMBL" id="MFC5926080.1"/>
    </source>
</evidence>
<keyword evidence="2" id="KW-1185">Reference proteome</keyword>
<organism evidence="1 2">
    <name type="scientific">Micromonospora vulcania</name>
    <dbReference type="NCBI Taxonomy" id="1441873"/>
    <lineage>
        <taxon>Bacteria</taxon>
        <taxon>Bacillati</taxon>
        <taxon>Actinomycetota</taxon>
        <taxon>Actinomycetes</taxon>
        <taxon>Micromonosporales</taxon>
        <taxon>Micromonosporaceae</taxon>
        <taxon>Micromonospora</taxon>
    </lineage>
</organism>
<dbReference type="InterPro" id="IPR001387">
    <property type="entry name" value="Cro/C1-type_HTH"/>
</dbReference>
<evidence type="ECO:0000313" key="2">
    <source>
        <dbReference type="Proteomes" id="UP001596226"/>
    </source>
</evidence>